<dbReference type="Gene3D" id="1.20.58.760">
    <property type="entry name" value="Peptidase M41"/>
    <property type="match status" value="1"/>
</dbReference>
<dbReference type="InterPro" id="IPR000642">
    <property type="entry name" value="Peptidase_M41"/>
</dbReference>
<dbReference type="AlphaFoldDB" id="A0A7C9AXQ9"/>
<dbReference type="PANTHER" id="PTHR23076:SF58">
    <property type="entry name" value="INACTIVE ATP-DEPENDENT ZINC METALLOPROTEASE FTSHI 5, CHLOROPLASTIC-RELATED"/>
    <property type="match status" value="1"/>
</dbReference>
<protein>
    <submittedName>
        <fullName evidence="2">Chloroplast protein-transporting ATPase</fullName>
    </submittedName>
</protein>
<name>A0A7C9AXQ9_OPUST</name>
<dbReference type="SUPFAM" id="SSF140990">
    <property type="entry name" value="FtsH protease domain-like"/>
    <property type="match status" value="1"/>
</dbReference>
<evidence type="ECO:0000259" key="1">
    <source>
        <dbReference type="Pfam" id="PF01434"/>
    </source>
</evidence>
<dbReference type="GO" id="GO:0004176">
    <property type="term" value="F:ATP-dependent peptidase activity"/>
    <property type="evidence" value="ECO:0007669"/>
    <property type="project" value="InterPro"/>
</dbReference>
<evidence type="ECO:0000313" key="2">
    <source>
        <dbReference type="EMBL" id="MBA4677630.1"/>
    </source>
</evidence>
<dbReference type="EMBL" id="GISG01275837">
    <property type="protein sequence ID" value="MBA4677630.1"/>
    <property type="molecule type" value="Transcribed_RNA"/>
</dbReference>
<dbReference type="InterPro" id="IPR037219">
    <property type="entry name" value="Peptidase_M41-like"/>
</dbReference>
<feature type="domain" description="Peptidase M41" evidence="1">
    <location>
        <begin position="13"/>
        <end position="107"/>
    </location>
</feature>
<sequence>MLLPFGEENLLSTSELQQAEEIATRMVIEYGFGPDDNPAIYFHGNATTVLSMGNKHEFEMAAKIEKLYNLAHDKAKYMLKKNRKVLEKIVDELLEFEVLTGKDLERIIESNGGIREEEPFSLLRVYDKEILSILLWMPVYDIAISPNMPKSQGFVD</sequence>
<dbReference type="PANTHER" id="PTHR23076">
    <property type="entry name" value="METALLOPROTEASE M41 FTSH"/>
    <property type="match status" value="1"/>
</dbReference>
<dbReference type="GO" id="GO:0005524">
    <property type="term" value="F:ATP binding"/>
    <property type="evidence" value="ECO:0007669"/>
    <property type="project" value="InterPro"/>
</dbReference>
<reference evidence="2" key="2">
    <citation type="submission" date="2020-07" db="EMBL/GenBank/DDBJ databases">
        <authorList>
            <person name="Vera ALvarez R."/>
            <person name="Arias-Moreno D.M."/>
            <person name="Jimenez-Jacinto V."/>
            <person name="Jimenez-Bremont J.F."/>
            <person name="Swaminathan K."/>
            <person name="Moose S.P."/>
            <person name="Guerrero-Gonzalez M.L."/>
            <person name="Marino-Ramirez L."/>
            <person name="Landsman D."/>
            <person name="Rodriguez-Kessler M."/>
            <person name="Delgado-Sanchez P."/>
        </authorList>
    </citation>
    <scope>NUCLEOTIDE SEQUENCE</scope>
    <source>
        <tissue evidence="2">Cladode</tissue>
    </source>
</reference>
<proteinExistence type="predicted"/>
<reference evidence="2" key="1">
    <citation type="journal article" date="2013" name="J. Plant Res.">
        <title>Effect of fungi and light on seed germination of three Opuntia species from semiarid lands of central Mexico.</title>
        <authorList>
            <person name="Delgado-Sanchez P."/>
            <person name="Jimenez-Bremont J.F."/>
            <person name="Guerrero-Gonzalez Mde L."/>
            <person name="Flores J."/>
        </authorList>
    </citation>
    <scope>NUCLEOTIDE SEQUENCE</scope>
    <source>
        <tissue evidence="2">Cladode</tissue>
    </source>
</reference>
<dbReference type="GO" id="GO:0004222">
    <property type="term" value="F:metalloendopeptidase activity"/>
    <property type="evidence" value="ECO:0007669"/>
    <property type="project" value="InterPro"/>
</dbReference>
<dbReference type="Pfam" id="PF01434">
    <property type="entry name" value="Peptidase_M41"/>
    <property type="match status" value="1"/>
</dbReference>
<accession>A0A7C9AXQ9</accession>
<dbReference type="GO" id="GO:0006508">
    <property type="term" value="P:proteolysis"/>
    <property type="evidence" value="ECO:0007669"/>
    <property type="project" value="InterPro"/>
</dbReference>
<organism evidence="2">
    <name type="scientific">Opuntia streptacantha</name>
    <name type="common">Prickly pear cactus</name>
    <name type="synonym">Opuntia cardona</name>
    <dbReference type="NCBI Taxonomy" id="393608"/>
    <lineage>
        <taxon>Eukaryota</taxon>
        <taxon>Viridiplantae</taxon>
        <taxon>Streptophyta</taxon>
        <taxon>Embryophyta</taxon>
        <taxon>Tracheophyta</taxon>
        <taxon>Spermatophyta</taxon>
        <taxon>Magnoliopsida</taxon>
        <taxon>eudicotyledons</taxon>
        <taxon>Gunneridae</taxon>
        <taxon>Pentapetalae</taxon>
        <taxon>Caryophyllales</taxon>
        <taxon>Cactineae</taxon>
        <taxon>Cactaceae</taxon>
        <taxon>Opuntioideae</taxon>
        <taxon>Opuntia</taxon>
    </lineage>
</organism>
<dbReference type="GO" id="GO:0009535">
    <property type="term" value="C:chloroplast thylakoid membrane"/>
    <property type="evidence" value="ECO:0007669"/>
    <property type="project" value="TreeGrafter"/>
</dbReference>